<evidence type="ECO:0000256" key="3">
    <source>
        <dbReference type="ARBA" id="ARBA00004922"/>
    </source>
</evidence>
<evidence type="ECO:0000256" key="5">
    <source>
        <dbReference type="ARBA" id="ARBA00012839"/>
    </source>
</evidence>
<feature type="repeat" description="TPR" evidence="13">
    <location>
        <begin position="682"/>
        <end position="715"/>
    </location>
</feature>
<evidence type="ECO:0000313" key="18">
    <source>
        <dbReference type="RefSeq" id="XP_013089422.2"/>
    </source>
</evidence>
<evidence type="ECO:0000256" key="14">
    <source>
        <dbReference type="SAM" id="Phobius"/>
    </source>
</evidence>
<evidence type="ECO:0000256" key="2">
    <source>
        <dbReference type="ARBA" id="ARBA00004240"/>
    </source>
</evidence>
<dbReference type="GO" id="GO:0005783">
    <property type="term" value="C:endoplasmic reticulum"/>
    <property type="evidence" value="ECO:0007669"/>
    <property type="project" value="UniProtKB-SubCell"/>
</dbReference>
<sequence length="873" mass="99072">MATHVPNVKGQKCESKLTNNISKMYATIPVLLAVLCYINGVPGDFVHDDVLAILHNRDVTGESDLLAIFYNDFWGVSMQNSTSHKSYRPLCVLSFRLDYYLSGGDSRWFHLVNIMLHALVVFVLTQVCHNVLKMSSLATLVATSLFAVHPIHTEAVTGIVGRADVLAAVLYLLSFYMYTSAVTKSRLERDVNDNLTESASASFPAKQLIRVASSMALALAAMLTKETGITVLGVSLVYDLITSRKHVLKWLKPGLTAETKQFISRVTIIIVTISCLLIMRMAIMNFEKPSFKHEDNPASFSTSITTRIFTFNYITFYNFWLLLSPSLLCYDWTGGSIPLIKSLLDHRNICTILFYSVMIWSCWRCVRKMFLDQSTVEKQQRLFLLSMSLMVIPFSPASNMFFRVGFVIAERILYIPSIGFCILIAQGFQILCSALARFKSIFTAAMLALMLVMAAKTVCRNQVWESRETLFRSGVKDLPQNAKVHYNMGNFLKDEGNKTGAEYHYRQAIRLNPFHPSYHSNLGTVLSNVNETKECYMTALKLLPDHKNSLFNLGSLLIDEGDSAGISLVQHSLNKDPNFIEALLVMGKVMLRAKNFSAAESYIKRALDLNPHRPDVRFSYGYYMHMTDNLDAALQEYQHILALHPNELTSIQNAASIHSDRGNLIEAEQLLKRALNVKEDCEDCLSALGNVYIRMGDLNKAVISLAKATHLAPNSTKIHLRYVRALKENKQREEAREHLQHHISKFPQDFLAIWFAYNLSMEENRISDAAQYISEAVTIAERENNPALSYLYKEKADIYRLNKDLDGALKYYEKSIEISPEYEEPIVNIGSVYYLKKNYKEAETYYQRALAINPHNQLARLNLKKLQTNMKMT</sequence>
<evidence type="ECO:0000256" key="6">
    <source>
        <dbReference type="ARBA" id="ARBA00022679"/>
    </source>
</evidence>
<keyword evidence="7 14" id="KW-0812">Transmembrane</keyword>
<dbReference type="KEGG" id="bgt:106073426"/>
<evidence type="ECO:0000256" key="10">
    <source>
        <dbReference type="ARBA" id="ARBA00022824"/>
    </source>
</evidence>
<gene>
    <name evidence="18" type="primary">LOC106073426</name>
</gene>
<evidence type="ECO:0000256" key="13">
    <source>
        <dbReference type="PROSITE-ProRule" id="PRU00339"/>
    </source>
</evidence>
<dbReference type="Pfam" id="PF00515">
    <property type="entry name" value="TPR_1"/>
    <property type="match status" value="1"/>
</dbReference>
<feature type="domain" description="DUF1736" evidence="16">
    <location>
        <begin position="286"/>
        <end position="358"/>
    </location>
</feature>
<feature type="repeat" description="TPR" evidence="13">
    <location>
        <begin position="580"/>
        <end position="613"/>
    </location>
</feature>
<organism evidence="17 18">
    <name type="scientific">Biomphalaria glabrata</name>
    <name type="common">Bloodfluke planorb</name>
    <name type="synonym">Freshwater snail</name>
    <dbReference type="NCBI Taxonomy" id="6526"/>
    <lineage>
        <taxon>Eukaryota</taxon>
        <taxon>Metazoa</taxon>
        <taxon>Spiralia</taxon>
        <taxon>Lophotrochozoa</taxon>
        <taxon>Mollusca</taxon>
        <taxon>Gastropoda</taxon>
        <taxon>Heterobranchia</taxon>
        <taxon>Euthyneura</taxon>
        <taxon>Panpulmonata</taxon>
        <taxon>Hygrophila</taxon>
        <taxon>Lymnaeoidea</taxon>
        <taxon>Planorbidae</taxon>
        <taxon>Biomphalaria</taxon>
    </lineage>
</organism>
<dbReference type="GeneID" id="106073426"/>
<evidence type="ECO:0000256" key="4">
    <source>
        <dbReference type="ARBA" id="ARBA00007882"/>
    </source>
</evidence>
<dbReference type="Pfam" id="PF08409">
    <property type="entry name" value="TMTC_DUF1736"/>
    <property type="match status" value="1"/>
</dbReference>
<feature type="transmembrane region" description="Helical" evidence="14">
    <location>
        <begin position="108"/>
        <end position="127"/>
    </location>
</feature>
<comment type="similarity">
    <text evidence="4">Belongs to the TMTC family.</text>
</comment>
<feature type="repeat" description="TPR" evidence="13">
    <location>
        <begin position="614"/>
        <end position="647"/>
    </location>
</feature>
<evidence type="ECO:0000256" key="7">
    <source>
        <dbReference type="ARBA" id="ARBA00022692"/>
    </source>
</evidence>
<dbReference type="InterPro" id="IPR011990">
    <property type="entry name" value="TPR-like_helical_dom_sf"/>
</dbReference>
<dbReference type="Gene3D" id="1.25.40.10">
    <property type="entry name" value="Tetratricopeptide repeat domain"/>
    <property type="match status" value="2"/>
</dbReference>
<keyword evidence="6" id="KW-0808">Transferase</keyword>
<protein>
    <recommendedName>
        <fullName evidence="5">dolichyl-phosphate-mannose--protein mannosyltransferase</fullName>
        <ecNumber evidence="5">2.4.1.109</ecNumber>
    </recommendedName>
</protein>
<dbReference type="Pfam" id="PF13181">
    <property type="entry name" value="TPR_8"/>
    <property type="match status" value="2"/>
</dbReference>
<comment type="pathway">
    <text evidence="3">Protein modification; protein glycosylation.</text>
</comment>
<dbReference type="PROSITE" id="PS50005">
    <property type="entry name" value="TPR"/>
    <property type="match status" value="6"/>
</dbReference>
<name>A0A9U8EIT9_BIOGL</name>
<dbReference type="PANTHER" id="PTHR44809">
    <property type="match status" value="1"/>
</dbReference>
<keyword evidence="11 14" id="KW-1133">Transmembrane helix</keyword>
<dbReference type="AlphaFoldDB" id="A0A9U8EIT9"/>
<feature type="transmembrane region" description="Helical" evidence="14">
    <location>
        <begin position="412"/>
        <end position="434"/>
    </location>
</feature>
<evidence type="ECO:0000256" key="11">
    <source>
        <dbReference type="ARBA" id="ARBA00022989"/>
    </source>
</evidence>
<feature type="transmembrane region" description="Helical" evidence="14">
    <location>
        <begin position="21"/>
        <end position="40"/>
    </location>
</feature>
<reference evidence="18" key="1">
    <citation type="submission" date="2025-08" db="UniProtKB">
        <authorList>
            <consortium name="RefSeq"/>
        </authorList>
    </citation>
    <scope>IDENTIFICATION</scope>
</reference>
<evidence type="ECO:0000313" key="17">
    <source>
        <dbReference type="Proteomes" id="UP001165740"/>
    </source>
</evidence>
<keyword evidence="9 13" id="KW-0802">TPR repeat</keyword>
<dbReference type="InterPro" id="IPR003151">
    <property type="entry name" value="PIK-rel_kinase_FAT"/>
</dbReference>
<dbReference type="Pfam" id="PF02259">
    <property type="entry name" value="FAT"/>
    <property type="match status" value="1"/>
</dbReference>
<dbReference type="GO" id="GO:0016020">
    <property type="term" value="C:membrane"/>
    <property type="evidence" value="ECO:0007669"/>
    <property type="project" value="UniProtKB-SubCell"/>
</dbReference>
<feature type="repeat" description="TPR" evidence="13">
    <location>
        <begin position="789"/>
        <end position="822"/>
    </location>
</feature>
<keyword evidence="8" id="KW-0677">Repeat</keyword>
<feature type="repeat" description="TPR" evidence="13">
    <location>
        <begin position="823"/>
        <end position="856"/>
    </location>
</feature>
<dbReference type="PROSITE" id="PS50293">
    <property type="entry name" value="TPR_REGION"/>
    <property type="match status" value="1"/>
</dbReference>
<dbReference type="OMA" id="HCIRESA"/>
<feature type="transmembrane region" description="Helical" evidence="14">
    <location>
        <begin position="383"/>
        <end position="406"/>
    </location>
</feature>
<dbReference type="InterPro" id="IPR013618">
    <property type="entry name" value="TMTC_DUF1736"/>
</dbReference>
<comment type="subcellular location">
    <subcellularLocation>
        <location evidence="2">Endoplasmic reticulum</location>
    </subcellularLocation>
    <subcellularLocation>
        <location evidence="1">Membrane</location>
        <topology evidence="1">Multi-pass membrane protein</topology>
    </subcellularLocation>
</comment>
<feature type="domain" description="PIK-related kinase FAT" evidence="15">
    <location>
        <begin position="580"/>
        <end position="743"/>
    </location>
</feature>
<accession>A0A9U8EIT9</accession>
<dbReference type="OrthoDB" id="19588at2759"/>
<feature type="repeat" description="TPR" evidence="13">
    <location>
        <begin position="482"/>
        <end position="515"/>
    </location>
</feature>
<dbReference type="SMART" id="SM00028">
    <property type="entry name" value="TPR"/>
    <property type="match status" value="9"/>
</dbReference>
<feature type="transmembrane region" description="Helical" evidence="14">
    <location>
        <begin position="134"/>
        <end position="153"/>
    </location>
</feature>
<evidence type="ECO:0000256" key="9">
    <source>
        <dbReference type="ARBA" id="ARBA00022803"/>
    </source>
</evidence>
<proteinExistence type="inferred from homology"/>
<evidence type="ECO:0000256" key="12">
    <source>
        <dbReference type="ARBA" id="ARBA00023136"/>
    </source>
</evidence>
<evidence type="ECO:0000256" key="1">
    <source>
        <dbReference type="ARBA" id="ARBA00004141"/>
    </source>
</evidence>
<dbReference type="EC" id="2.4.1.109" evidence="5"/>
<dbReference type="Proteomes" id="UP001165740">
    <property type="component" value="Chromosome 6"/>
</dbReference>
<dbReference type="GO" id="GO:0004169">
    <property type="term" value="F:dolichyl-phosphate-mannose-protein mannosyltransferase activity"/>
    <property type="evidence" value="ECO:0007669"/>
    <property type="project" value="UniProtKB-EC"/>
</dbReference>
<evidence type="ECO:0000256" key="8">
    <source>
        <dbReference type="ARBA" id="ARBA00022737"/>
    </source>
</evidence>
<evidence type="ECO:0000259" key="15">
    <source>
        <dbReference type="Pfam" id="PF02259"/>
    </source>
</evidence>
<dbReference type="InterPro" id="IPR052943">
    <property type="entry name" value="TMTC_O-mannosyl-trnsfr"/>
</dbReference>
<evidence type="ECO:0000259" key="16">
    <source>
        <dbReference type="Pfam" id="PF08409"/>
    </source>
</evidence>
<keyword evidence="12 14" id="KW-0472">Membrane</keyword>
<dbReference type="RefSeq" id="XP_013089422.2">
    <property type="nucleotide sequence ID" value="XM_013233968.2"/>
</dbReference>
<feature type="transmembrane region" description="Helical" evidence="14">
    <location>
        <begin position="262"/>
        <end position="283"/>
    </location>
</feature>
<dbReference type="PANTHER" id="PTHR44809:SF1">
    <property type="entry name" value="PROTEIN O-MANNOSYL-TRANSFERASE TMTC1"/>
    <property type="match status" value="1"/>
</dbReference>
<feature type="transmembrane region" description="Helical" evidence="14">
    <location>
        <begin position="304"/>
        <end position="323"/>
    </location>
</feature>
<dbReference type="SUPFAM" id="SSF48452">
    <property type="entry name" value="TPR-like"/>
    <property type="match status" value="2"/>
</dbReference>
<dbReference type="InterPro" id="IPR019734">
    <property type="entry name" value="TPR_rpt"/>
</dbReference>
<keyword evidence="10" id="KW-0256">Endoplasmic reticulum</keyword>
<feature type="transmembrane region" description="Helical" evidence="14">
    <location>
        <begin position="159"/>
        <end position="179"/>
    </location>
</feature>
<keyword evidence="17" id="KW-1185">Reference proteome</keyword>